<comment type="caution">
    <text evidence="2">The sequence shown here is derived from an EMBL/GenBank/DDBJ whole genome shotgun (WGS) entry which is preliminary data.</text>
</comment>
<name>A0ABU9BW57_9BURK</name>
<feature type="compositionally biased region" description="Basic residues" evidence="1">
    <location>
        <begin position="53"/>
        <end position="67"/>
    </location>
</feature>
<evidence type="ECO:0000313" key="3">
    <source>
        <dbReference type="Proteomes" id="UP001371218"/>
    </source>
</evidence>
<dbReference type="EMBL" id="JBBUTG010000026">
    <property type="protein sequence ID" value="MEK8034212.1"/>
    <property type="molecule type" value="Genomic_DNA"/>
</dbReference>
<evidence type="ECO:0000256" key="1">
    <source>
        <dbReference type="SAM" id="MobiDB-lite"/>
    </source>
</evidence>
<dbReference type="RefSeq" id="WP_341428640.1">
    <property type="nucleotide sequence ID" value="NZ_JBBUTG010000026.1"/>
</dbReference>
<protein>
    <submittedName>
        <fullName evidence="2">Uncharacterized protein</fullName>
    </submittedName>
</protein>
<keyword evidence="3" id="KW-1185">Reference proteome</keyword>
<feature type="region of interest" description="Disordered" evidence="1">
    <location>
        <begin position="48"/>
        <end position="67"/>
    </location>
</feature>
<gene>
    <name evidence="2" type="ORF">AACH06_25580</name>
</gene>
<proteinExistence type="predicted"/>
<accession>A0ABU9BW57</accession>
<feature type="compositionally biased region" description="Basic and acidic residues" evidence="1">
    <location>
        <begin position="1"/>
        <end position="13"/>
    </location>
</feature>
<evidence type="ECO:0000313" key="2">
    <source>
        <dbReference type="EMBL" id="MEK8034212.1"/>
    </source>
</evidence>
<organism evidence="2 3">
    <name type="scientific">Ideonella lacteola</name>
    <dbReference type="NCBI Taxonomy" id="2984193"/>
    <lineage>
        <taxon>Bacteria</taxon>
        <taxon>Pseudomonadati</taxon>
        <taxon>Pseudomonadota</taxon>
        <taxon>Betaproteobacteria</taxon>
        <taxon>Burkholderiales</taxon>
        <taxon>Sphaerotilaceae</taxon>
        <taxon>Ideonella</taxon>
    </lineage>
</organism>
<dbReference type="Proteomes" id="UP001371218">
    <property type="component" value="Unassembled WGS sequence"/>
</dbReference>
<feature type="region of interest" description="Disordered" evidence="1">
    <location>
        <begin position="1"/>
        <end position="20"/>
    </location>
</feature>
<reference evidence="2 3" key="1">
    <citation type="submission" date="2024-04" db="EMBL/GenBank/DDBJ databases">
        <title>Novel species of the genus Ideonella isolated from streams.</title>
        <authorList>
            <person name="Lu H."/>
        </authorList>
    </citation>
    <scope>NUCLEOTIDE SEQUENCE [LARGE SCALE GENOMIC DNA]</scope>
    <source>
        <strain evidence="2 3">DXS29W</strain>
    </source>
</reference>
<sequence length="67" mass="7707">MINIDTDKGKETRTPNTRSEWLSDKPRLSIHASLLRLSTMVQHINRQTLTKTQRAHRSKRVKGALIA</sequence>